<evidence type="ECO:0000313" key="3">
    <source>
        <dbReference type="Proteomes" id="UP000038010"/>
    </source>
</evidence>
<feature type="region of interest" description="Disordered" evidence="1">
    <location>
        <begin position="515"/>
        <end position="591"/>
    </location>
</feature>
<name>A0A0N1HA71_9EURO</name>
<evidence type="ECO:0000256" key="1">
    <source>
        <dbReference type="SAM" id="MobiDB-lite"/>
    </source>
</evidence>
<dbReference type="VEuPathDB" id="FungiDB:AB675_10661"/>
<dbReference type="AlphaFoldDB" id="A0A0N1HA71"/>
<dbReference type="OrthoDB" id="5426563at2759"/>
<accession>A0A0N1HA71</accession>
<feature type="region of interest" description="Disordered" evidence="1">
    <location>
        <begin position="131"/>
        <end position="167"/>
    </location>
</feature>
<feature type="compositionally biased region" description="Basic and acidic residues" evidence="1">
    <location>
        <begin position="91"/>
        <end position="101"/>
    </location>
</feature>
<dbReference type="EMBL" id="LFJN01000011">
    <property type="protein sequence ID" value="KPI40805.1"/>
    <property type="molecule type" value="Genomic_DNA"/>
</dbReference>
<feature type="compositionally biased region" description="Polar residues" evidence="1">
    <location>
        <begin position="577"/>
        <end position="588"/>
    </location>
</feature>
<feature type="compositionally biased region" description="Polar residues" evidence="1">
    <location>
        <begin position="1"/>
        <end position="12"/>
    </location>
</feature>
<feature type="compositionally biased region" description="Basic and acidic residues" evidence="1">
    <location>
        <begin position="414"/>
        <end position="423"/>
    </location>
</feature>
<feature type="region of interest" description="Disordered" evidence="1">
    <location>
        <begin position="381"/>
        <end position="453"/>
    </location>
</feature>
<feature type="region of interest" description="Disordered" evidence="1">
    <location>
        <begin position="1"/>
        <end position="101"/>
    </location>
</feature>
<feature type="compositionally biased region" description="Polar residues" evidence="1">
    <location>
        <begin position="515"/>
        <end position="524"/>
    </location>
</feature>
<feature type="compositionally biased region" description="Polar residues" evidence="1">
    <location>
        <begin position="554"/>
        <end position="567"/>
    </location>
</feature>
<reference evidence="2 3" key="1">
    <citation type="submission" date="2015-06" db="EMBL/GenBank/DDBJ databases">
        <title>Draft genome of the ant-associated black yeast Phialophora attae CBS 131958.</title>
        <authorList>
            <person name="Moreno L.F."/>
            <person name="Stielow B.J."/>
            <person name="de Hoog S."/>
            <person name="Vicente V.A."/>
            <person name="Weiss V.A."/>
            <person name="de Vries M."/>
            <person name="Cruz L.M."/>
            <person name="Souza E.M."/>
        </authorList>
    </citation>
    <scope>NUCLEOTIDE SEQUENCE [LARGE SCALE GENOMIC DNA]</scope>
    <source>
        <strain evidence="2 3">CBS 131958</strain>
    </source>
</reference>
<comment type="caution">
    <text evidence="2">The sequence shown here is derived from an EMBL/GenBank/DDBJ whole genome shotgun (WGS) entry which is preliminary data.</text>
</comment>
<dbReference type="RefSeq" id="XP_018000768.1">
    <property type="nucleotide sequence ID" value="XM_018139450.1"/>
</dbReference>
<protein>
    <submittedName>
        <fullName evidence="2">Uncharacterized protein</fullName>
    </submittedName>
</protein>
<feature type="compositionally biased region" description="Polar residues" evidence="1">
    <location>
        <begin position="281"/>
        <end position="290"/>
    </location>
</feature>
<dbReference type="Proteomes" id="UP000038010">
    <property type="component" value="Unassembled WGS sequence"/>
</dbReference>
<feature type="compositionally biased region" description="Polar residues" evidence="1">
    <location>
        <begin position="305"/>
        <end position="316"/>
    </location>
</feature>
<organism evidence="2 3">
    <name type="scientific">Cyphellophora attinorum</name>
    <dbReference type="NCBI Taxonomy" id="1664694"/>
    <lineage>
        <taxon>Eukaryota</taxon>
        <taxon>Fungi</taxon>
        <taxon>Dikarya</taxon>
        <taxon>Ascomycota</taxon>
        <taxon>Pezizomycotina</taxon>
        <taxon>Eurotiomycetes</taxon>
        <taxon>Chaetothyriomycetidae</taxon>
        <taxon>Chaetothyriales</taxon>
        <taxon>Cyphellophoraceae</taxon>
        <taxon>Cyphellophora</taxon>
    </lineage>
</organism>
<feature type="compositionally biased region" description="Basic and acidic residues" evidence="1">
    <location>
        <begin position="147"/>
        <end position="167"/>
    </location>
</feature>
<keyword evidence="3" id="KW-1185">Reference proteome</keyword>
<feature type="compositionally biased region" description="Polar residues" evidence="1">
    <location>
        <begin position="399"/>
        <end position="411"/>
    </location>
</feature>
<feature type="compositionally biased region" description="Basic and acidic residues" evidence="1">
    <location>
        <begin position="544"/>
        <end position="553"/>
    </location>
</feature>
<gene>
    <name evidence="2" type="ORF">AB675_10661</name>
</gene>
<feature type="compositionally biased region" description="Polar residues" evidence="1">
    <location>
        <begin position="24"/>
        <end position="33"/>
    </location>
</feature>
<feature type="region of interest" description="Disordered" evidence="1">
    <location>
        <begin position="264"/>
        <end position="316"/>
    </location>
</feature>
<evidence type="ECO:0000313" key="2">
    <source>
        <dbReference type="EMBL" id="KPI40805.1"/>
    </source>
</evidence>
<proteinExistence type="predicted"/>
<feature type="compositionally biased region" description="Low complexity" evidence="1">
    <location>
        <begin position="269"/>
        <end position="280"/>
    </location>
</feature>
<sequence>MNWTSGQLNRSTKANKDPVRKKQNQYFARQRINQGPKAHSPLALGHYQQAAPEVASEPPRPVTSHFFPSDLNSSHNRPEIGIAGGHNSATHQKDNRRPDDPLEHVRRRLLKHRDWSGLALARPRPISFRSPAEMDEIGRRRKVSKTNAEKSGPRRAQREDRRVRPTETKLRALREGQTYGHISELDQIDCSIRVGSHIHQTQTTASAAPSNVAATKESTISRAGEAPQYQRDHAELSLAEISEENVNPFLIPLSEARQMKNFDEVQDRSSSIVRQASSSSNPFDATSHRQSWPGGKDGGNVATDAAQSNHRSTPTLDVSRHFSQANGDESSDAIFRDLIGDGIASGRSAVQDHQHVDATSARAGSSRLLVDTLPRFTIDRQGDLVSPSEPSLPPFSGPQDISNSVPSQHSGQEPPRKRQKMMDSDTPNLDTYPKHTPSDPPSLHTSQRESTADENVNMRERFLQAKKDHQLSAPAGPLSVSARQMTPLGRRTGSENEEWMKYVFHEDFNRRVKTFSFSPPTHQPQGERYRSNPAPMYQSLPQSHHPDRSDHQSMGRSSSISIPTGVNASMYPAFAPPSQSVPNPSLPSETDFISRLSPMEGVIDDGLGPVSLHGNAALSAAPAKAMGQLRSSESYEWREHAESFFATTAASTPLWINNGDTGRLPNVQSSQPHAAWSRGSMSQRSISQRSVYREQLPFARTQLTDSAAQSTGKLMGKAGWDQRSTHGLLSSAAQSFWTS</sequence>
<dbReference type="GeneID" id="28731330"/>